<evidence type="ECO:0000256" key="3">
    <source>
        <dbReference type="ARBA" id="ARBA00026117"/>
    </source>
</evidence>
<dbReference type="EC" id="1.3.1.124" evidence="3"/>
<name>A0AAD3H012_9STRA</name>
<feature type="region of interest" description="Disordered" evidence="6">
    <location>
        <begin position="282"/>
        <end position="302"/>
    </location>
</feature>
<dbReference type="GO" id="GO:0005777">
    <property type="term" value="C:peroxisome"/>
    <property type="evidence" value="ECO:0007669"/>
    <property type="project" value="TreeGrafter"/>
</dbReference>
<proteinExistence type="predicted"/>
<dbReference type="PANTHER" id="PTHR43296">
    <property type="entry name" value="PEROXISOMAL 2,4-DIENOYL-COA REDUCTASE"/>
    <property type="match status" value="1"/>
</dbReference>
<comment type="catalytic activity">
    <reaction evidence="5">
        <text>a (2E,4Z)-dienoyl-CoA + NADPH + H(+) = a 4,5-saturated-(3E)-enoyl-CoA + NADP(+)</text>
        <dbReference type="Rhea" id="RHEA:61892"/>
        <dbReference type="ChEBI" id="CHEBI:15378"/>
        <dbReference type="ChEBI" id="CHEBI:57783"/>
        <dbReference type="ChEBI" id="CHEBI:58349"/>
        <dbReference type="ChEBI" id="CHEBI:85099"/>
        <dbReference type="ChEBI" id="CHEBI:85493"/>
        <dbReference type="EC" id="1.3.1.124"/>
    </reaction>
</comment>
<dbReference type="GO" id="GO:0008670">
    <property type="term" value="F:2,4-dienoyl-CoA reductase (NADPH) activity"/>
    <property type="evidence" value="ECO:0007669"/>
    <property type="project" value="InterPro"/>
</dbReference>
<protein>
    <recommendedName>
        <fullName evidence="3">2,4-dienoyl-CoA reductase [(3E)-enoyl-CoA-producing]</fullName>
        <ecNumber evidence="3">1.3.1.124</ecNumber>
    </recommendedName>
</protein>
<dbReference type="InterPro" id="IPR002347">
    <property type="entry name" value="SDR_fam"/>
</dbReference>
<dbReference type="Pfam" id="PF13561">
    <property type="entry name" value="adh_short_C2"/>
    <property type="match status" value="1"/>
</dbReference>
<evidence type="ECO:0000256" key="5">
    <source>
        <dbReference type="ARBA" id="ARBA00048340"/>
    </source>
</evidence>
<evidence type="ECO:0000256" key="6">
    <source>
        <dbReference type="SAM" id="MobiDB-lite"/>
    </source>
</evidence>
<keyword evidence="1" id="KW-0521">NADP</keyword>
<dbReference type="Proteomes" id="UP001054902">
    <property type="component" value="Unassembled WGS sequence"/>
</dbReference>
<dbReference type="CDD" id="cd05369">
    <property type="entry name" value="TER_DECR_SDR_a"/>
    <property type="match status" value="1"/>
</dbReference>
<sequence length="302" mass="32274">MSTSSSSPFHSNCLNNKVALVTGGGSGICYQITKQLLLHGCSTAIILGRRLQFLQNAAATLEKETGKRVLYFSCDVRSAESCQKAVDYTLSQTNGQLDILINGAAGNFLVEAKSLKPKGFKTVMDIDAVGTFNMCYAAHDALAQSKGCVINISATLQYGATWYQIHASAAKNAVDSMTRTMALEWGAEGIRVNAIAPGPIKDTPGMTKLSPDAGGDMMEEMVKEGIPLGRLGTGFDIGMAAVFLACDMSGGYVTGDIMVVDGGHWLFKPPMVERELVAELSRKVEKKSRDMKPTDGSIRSKL</sequence>
<reference evidence="7 8" key="1">
    <citation type="journal article" date="2021" name="Sci. Rep.">
        <title>The genome of the diatom Chaetoceros tenuissimus carries an ancient integrated fragment of an extant virus.</title>
        <authorList>
            <person name="Hongo Y."/>
            <person name="Kimura K."/>
            <person name="Takaki Y."/>
            <person name="Yoshida Y."/>
            <person name="Baba S."/>
            <person name="Kobayashi G."/>
            <person name="Nagasaki K."/>
            <person name="Hano T."/>
            <person name="Tomaru Y."/>
        </authorList>
    </citation>
    <scope>NUCLEOTIDE SEQUENCE [LARGE SCALE GENOMIC DNA]</scope>
    <source>
        <strain evidence="7 8">NIES-3715</strain>
    </source>
</reference>
<evidence type="ECO:0000256" key="4">
    <source>
        <dbReference type="ARBA" id="ARBA00048009"/>
    </source>
</evidence>
<dbReference type="InterPro" id="IPR036291">
    <property type="entry name" value="NAD(P)-bd_dom_sf"/>
</dbReference>
<keyword evidence="8" id="KW-1185">Reference proteome</keyword>
<gene>
    <name evidence="7" type="ORF">CTEN210_01597</name>
</gene>
<dbReference type="InterPro" id="IPR045017">
    <property type="entry name" value="DECR2-like"/>
</dbReference>
<comment type="caution">
    <text evidence="7">The sequence shown here is derived from an EMBL/GenBank/DDBJ whole genome shotgun (WGS) entry which is preliminary data.</text>
</comment>
<feature type="compositionally biased region" description="Basic and acidic residues" evidence="6">
    <location>
        <begin position="282"/>
        <end position="293"/>
    </location>
</feature>
<dbReference type="GO" id="GO:0009062">
    <property type="term" value="P:fatty acid catabolic process"/>
    <property type="evidence" value="ECO:0007669"/>
    <property type="project" value="InterPro"/>
</dbReference>
<dbReference type="PRINTS" id="PR00080">
    <property type="entry name" value="SDRFAMILY"/>
</dbReference>
<accession>A0AAD3H012</accession>
<evidence type="ECO:0000313" key="7">
    <source>
        <dbReference type="EMBL" id="GFH45123.1"/>
    </source>
</evidence>
<dbReference type="AlphaFoldDB" id="A0AAD3H012"/>
<comment type="catalytic activity">
    <reaction evidence="4">
        <text>a (2E,4E)-dienoyl-CoA + NADPH + H(+) = a 4,5-saturated-(3E)-enoyl-CoA + NADP(+)</text>
        <dbReference type="Rhea" id="RHEA:45912"/>
        <dbReference type="ChEBI" id="CHEBI:15378"/>
        <dbReference type="ChEBI" id="CHEBI:57783"/>
        <dbReference type="ChEBI" id="CHEBI:58349"/>
        <dbReference type="ChEBI" id="CHEBI:85101"/>
        <dbReference type="ChEBI" id="CHEBI:85493"/>
        <dbReference type="EC" id="1.3.1.124"/>
    </reaction>
</comment>
<dbReference type="Gene3D" id="3.40.50.720">
    <property type="entry name" value="NAD(P)-binding Rossmann-like Domain"/>
    <property type="match status" value="1"/>
</dbReference>
<keyword evidence="2" id="KW-0560">Oxidoreductase</keyword>
<dbReference type="SUPFAM" id="SSF51735">
    <property type="entry name" value="NAD(P)-binding Rossmann-fold domains"/>
    <property type="match status" value="1"/>
</dbReference>
<dbReference type="EMBL" id="BLLK01000020">
    <property type="protein sequence ID" value="GFH45123.1"/>
    <property type="molecule type" value="Genomic_DNA"/>
</dbReference>
<evidence type="ECO:0000313" key="8">
    <source>
        <dbReference type="Proteomes" id="UP001054902"/>
    </source>
</evidence>
<organism evidence="7 8">
    <name type="scientific">Chaetoceros tenuissimus</name>
    <dbReference type="NCBI Taxonomy" id="426638"/>
    <lineage>
        <taxon>Eukaryota</taxon>
        <taxon>Sar</taxon>
        <taxon>Stramenopiles</taxon>
        <taxon>Ochrophyta</taxon>
        <taxon>Bacillariophyta</taxon>
        <taxon>Coscinodiscophyceae</taxon>
        <taxon>Chaetocerotophycidae</taxon>
        <taxon>Chaetocerotales</taxon>
        <taxon>Chaetocerotaceae</taxon>
        <taxon>Chaetoceros</taxon>
    </lineage>
</organism>
<dbReference type="PRINTS" id="PR00081">
    <property type="entry name" value="GDHRDH"/>
</dbReference>
<dbReference type="PANTHER" id="PTHR43296:SF2">
    <property type="entry name" value="PEROXISOMAL 2,4-DIENOYL-COA REDUCTASE [(3E)-ENOYL-COA-PRODUCING]"/>
    <property type="match status" value="1"/>
</dbReference>
<evidence type="ECO:0000256" key="2">
    <source>
        <dbReference type="ARBA" id="ARBA00023002"/>
    </source>
</evidence>
<evidence type="ECO:0000256" key="1">
    <source>
        <dbReference type="ARBA" id="ARBA00022857"/>
    </source>
</evidence>